<feature type="region of interest" description="Disordered" evidence="1">
    <location>
        <begin position="141"/>
        <end position="199"/>
    </location>
</feature>
<keyword evidence="3" id="KW-1185">Reference proteome</keyword>
<evidence type="ECO:0000313" key="2">
    <source>
        <dbReference type="EMBL" id="KAK3275875.1"/>
    </source>
</evidence>
<dbReference type="AlphaFoldDB" id="A0AAE0GCU9"/>
<comment type="caution">
    <text evidence="2">The sequence shown here is derived from an EMBL/GenBank/DDBJ whole genome shotgun (WGS) entry which is preliminary data.</text>
</comment>
<evidence type="ECO:0000313" key="3">
    <source>
        <dbReference type="Proteomes" id="UP001190700"/>
    </source>
</evidence>
<accession>A0AAE0GCU9</accession>
<sequence>MNLCWKKDPSYAPMAIATGYLPGLKRPRMPTIARQTMAPPHGEVKEDEEEAEAEMEVEVRWVEEETEMAMAEELEAMEKLVERVVVVVNPGEAQVVVEVANMEGGLEVVEEVAARKWRYTQSGGDVAAQVVDHEVWRQWQGGMQRRRGEQGAGGGRQGGGDGRWGREEEVAGEEMEEEKAVEVEGREVSSSGGRRGGGGVEVWRVEGVEVVEVGEAEEVAVAVEVVEVVVVEGGGGNG</sequence>
<organism evidence="2 3">
    <name type="scientific">Cymbomonas tetramitiformis</name>
    <dbReference type="NCBI Taxonomy" id="36881"/>
    <lineage>
        <taxon>Eukaryota</taxon>
        <taxon>Viridiplantae</taxon>
        <taxon>Chlorophyta</taxon>
        <taxon>Pyramimonadophyceae</taxon>
        <taxon>Pyramimonadales</taxon>
        <taxon>Pyramimonadaceae</taxon>
        <taxon>Cymbomonas</taxon>
    </lineage>
</organism>
<gene>
    <name evidence="2" type="ORF">CYMTET_16024</name>
</gene>
<dbReference type="EMBL" id="LGRX02006961">
    <property type="protein sequence ID" value="KAK3275875.1"/>
    <property type="molecule type" value="Genomic_DNA"/>
</dbReference>
<dbReference type="Proteomes" id="UP001190700">
    <property type="component" value="Unassembled WGS sequence"/>
</dbReference>
<name>A0AAE0GCU9_9CHLO</name>
<reference evidence="2 3" key="1">
    <citation type="journal article" date="2015" name="Genome Biol. Evol.">
        <title>Comparative Genomics of a Bacterivorous Green Alga Reveals Evolutionary Causalities and Consequences of Phago-Mixotrophic Mode of Nutrition.</title>
        <authorList>
            <person name="Burns J.A."/>
            <person name="Paasch A."/>
            <person name="Narechania A."/>
            <person name="Kim E."/>
        </authorList>
    </citation>
    <scope>NUCLEOTIDE SEQUENCE [LARGE SCALE GENOMIC DNA]</scope>
    <source>
        <strain evidence="2 3">PLY_AMNH</strain>
    </source>
</reference>
<evidence type="ECO:0000256" key="1">
    <source>
        <dbReference type="SAM" id="MobiDB-lite"/>
    </source>
</evidence>
<feature type="compositionally biased region" description="Basic and acidic residues" evidence="1">
    <location>
        <begin position="178"/>
        <end position="187"/>
    </location>
</feature>
<feature type="compositionally biased region" description="Gly residues" evidence="1">
    <location>
        <begin position="150"/>
        <end position="162"/>
    </location>
</feature>
<protein>
    <submittedName>
        <fullName evidence="2">Uncharacterized protein</fullName>
    </submittedName>
</protein>
<proteinExistence type="predicted"/>